<keyword evidence="2" id="KW-1185">Reference proteome</keyword>
<dbReference type="Pfam" id="PF00567">
    <property type="entry name" value="TUDOR"/>
    <property type="match status" value="1"/>
</dbReference>
<dbReference type="AlphaFoldDB" id="A0A0K0FM73"/>
<reference evidence="2" key="1">
    <citation type="submission" date="2014-07" db="EMBL/GenBank/DDBJ databases">
        <authorList>
            <person name="Martin A.A"/>
            <person name="De Silva N."/>
        </authorList>
    </citation>
    <scope>NUCLEOTIDE SEQUENCE</scope>
</reference>
<dbReference type="InterPro" id="IPR002999">
    <property type="entry name" value="Tudor"/>
</dbReference>
<feature type="domain" description="Tudor" evidence="1">
    <location>
        <begin position="175"/>
        <end position="254"/>
    </location>
</feature>
<dbReference type="Proteomes" id="UP000035680">
    <property type="component" value="Unassembled WGS sequence"/>
</dbReference>
<dbReference type="Gene3D" id="2.30.30.140">
    <property type="match status" value="1"/>
</dbReference>
<protein>
    <submittedName>
        <fullName evidence="3">Tudor domain-containing protein</fullName>
    </submittedName>
</protein>
<evidence type="ECO:0000313" key="3">
    <source>
        <dbReference type="WBParaSite" id="SVE_1010000.1"/>
    </source>
</evidence>
<accession>A0A0K0FM73</accession>
<dbReference type="WBParaSite" id="SVE_1010000.1">
    <property type="protein sequence ID" value="SVE_1010000.1"/>
    <property type="gene ID" value="SVE_1010000"/>
</dbReference>
<dbReference type="Gene3D" id="2.40.50.90">
    <property type="match status" value="1"/>
</dbReference>
<dbReference type="InterPro" id="IPR035437">
    <property type="entry name" value="SNase_OB-fold_sf"/>
</dbReference>
<reference evidence="3" key="2">
    <citation type="submission" date="2015-08" db="UniProtKB">
        <authorList>
            <consortium name="WormBaseParasite"/>
        </authorList>
    </citation>
    <scope>IDENTIFICATION</scope>
</reference>
<dbReference type="SUPFAM" id="SSF63748">
    <property type="entry name" value="Tudor/PWWP/MBT"/>
    <property type="match status" value="1"/>
</dbReference>
<dbReference type="GO" id="GO:0005737">
    <property type="term" value="C:cytoplasm"/>
    <property type="evidence" value="ECO:0007669"/>
    <property type="project" value="UniProtKB-ARBA"/>
</dbReference>
<organism evidence="2 3">
    <name type="scientific">Strongyloides venezuelensis</name>
    <name type="common">Threadworm</name>
    <dbReference type="NCBI Taxonomy" id="75913"/>
    <lineage>
        <taxon>Eukaryota</taxon>
        <taxon>Metazoa</taxon>
        <taxon>Ecdysozoa</taxon>
        <taxon>Nematoda</taxon>
        <taxon>Chromadorea</taxon>
        <taxon>Rhabditida</taxon>
        <taxon>Tylenchina</taxon>
        <taxon>Panagrolaimomorpha</taxon>
        <taxon>Strongyloidoidea</taxon>
        <taxon>Strongyloididae</taxon>
        <taxon>Strongyloides</taxon>
    </lineage>
</organism>
<evidence type="ECO:0000313" key="2">
    <source>
        <dbReference type="Proteomes" id="UP000035680"/>
    </source>
</evidence>
<evidence type="ECO:0000259" key="1">
    <source>
        <dbReference type="Pfam" id="PF00567"/>
    </source>
</evidence>
<proteinExistence type="predicted"/>
<sequence length="717" mass="83828">MLSTSMVNSKAMKKFKGFDKSIYNEKISENTDQGILHTTDNLLLNASHNLSTKRFPLKIKSSTSIEDDYLYNFSANTLEIKIRKDDLSKFWQEICEKPLKNSGIILPMEKLTPAEVHAKLVRHNDATWADTVSIVNIVSPHLIFVRRLTSTYKNFQFTLPDNLKEIQWINSDTEQLEDPKCLNLNDCIGYYVLAPIEEDVYVRARIIDVTDDREFMKIIYIDHGTISWVSRRCLAVMEELLFKFRWQVRSIALHNVFPYSNDLESSKKVVWTKKHVEAVKDVLSNCSVYKFTHYNRLKRTYAADVVHVKLFAAENDLKSQNSIPVNDILVAKYKGLFYKNEKHNQPMFNTPIDISDECDEKLDKHSLPPWKLNFPCPDKVYKPSASYNFVREDGIIGCSPDYWTFEKLKDKGYLVDGDSLVVFLQAPMDNSHPLRLGGYLVHSDDVKIIQRKCKEEKIINSGLVRVKRLLSELCREIRINTFDKIRKYSEQYKVQNEHASISLDDIIVEWKNNRPFYIVTERKAKNNELMFFRAEVTGFHKEINYFLLRIRYLDFNGTGICCMHEAYKLSKVVAEDMPFNIGFTFDEILIKNENIINDEETFSNLISHVNEKLPFSEPILIRLKLSGNRKFYPSEDLYSKWPLIVDNVFQTDFKIDSMWKIDNLGENDSFGANSINFIDVSKKYKKYFKRETSTASCTINFYTKYNYMEFSEIPQVK</sequence>
<name>A0A0K0FM73_STRVS</name>